<dbReference type="Proteomes" id="UP000295497">
    <property type="component" value="Chromosome"/>
</dbReference>
<sequence length="60" mass="6642">MKFGSRFDFLAPPAFSSPARACHAGRKAYRCPSFIHGPFASPRGAARGRRGRRVHGRLGW</sequence>
<organism evidence="1 2">
    <name type="scientific">Sorangium cellulosum</name>
    <name type="common">Polyangium cellulosum</name>
    <dbReference type="NCBI Taxonomy" id="56"/>
    <lineage>
        <taxon>Bacteria</taxon>
        <taxon>Pseudomonadati</taxon>
        <taxon>Myxococcota</taxon>
        <taxon>Polyangia</taxon>
        <taxon>Polyangiales</taxon>
        <taxon>Polyangiaceae</taxon>
        <taxon>Sorangium</taxon>
    </lineage>
</organism>
<dbReference type="EMBL" id="CP012672">
    <property type="protein sequence ID" value="AUX33860.1"/>
    <property type="molecule type" value="Genomic_DNA"/>
</dbReference>
<gene>
    <name evidence="1" type="ORF">SOCE836_060240</name>
</gene>
<dbReference type="AlphaFoldDB" id="A0A4P2QU43"/>
<evidence type="ECO:0000313" key="2">
    <source>
        <dbReference type="Proteomes" id="UP000295497"/>
    </source>
</evidence>
<protein>
    <submittedName>
        <fullName evidence="1">Uncharacterized protein</fullName>
    </submittedName>
</protein>
<evidence type="ECO:0000313" key="1">
    <source>
        <dbReference type="EMBL" id="AUX33860.1"/>
    </source>
</evidence>
<reference evidence="1 2" key="1">
    <citation type="submission" date="2015-09" db="EMBL/GenBank/DDBJ databases">
        <title>Sorangium comparison.</title>
        <authorList>
            <person name="Zaburannyi N."/>
            <person name="Bunk B."/>
            <person name="Overmann J."/>
            <person name="Mueller R."/>
        </authorList>
    </citation>
    <scope>NUCLEOTIDE SEQUENCE [LARGE SCALE GENOMIC DNA]</scope>
    <source>
        <strain evidence="1 2">So ce836</strain>
    </source>
</reference>
<proteinExistence type="predicted"/>
<accession>A0A4P2QU43</accession>
<name>A0A4P2QU43_SORCE</name>